<dbReference type="AlphaFoldDB" id="A0A9X3ZFD5"/>
<keyword evidence="3" id="KW-0378">Hydrolase</keyword>
<dbReference type="Gene3D" id="3.40.710.10">
    <property type="entry name" value="DD-peptidase/beta-lactamase superfamily"/>
    <property type="match status" value="1"/>
</dbReference>
<dbReference type="RefSeq" id="WP_267988806.1">
    <property type="nucleotide sequence ID" value="NZ_JAPJZI010000001.1"/>
</dbReference>
<dbReference type="InterPro" id="IPR050789">
    <property type="entry name" value="Diverse_Enzym_Activities"/>
</dbReference>
<gene>
    <name evidence="3" type="ORF">OQ273_02045</name>
</gene>
<dbReference type="PANTHER" id="PTHR43283">
    <property type="entry name" value="BETA-LACTAMASE-RELATED"/>
    <property type="match status" value="1"/>
</dbReference>
<feature type="domain" description="Beta-lactamase-related" evidence="2">
    <location>
        <begin position="39"/>
        <end position="326"/>
    </location>
</feature>
<organism evidence="3 4">
    <name type="scientific">Hoeflea prorocentri</name>
    <dbReference type="NCBI Taxonomy" id="1922333"/>
    <lineage>
        <taxon>Bacteria</taxon>
        <taxon>Pseudomonadati</taxon>
        <taxon>Pseudomonadota</taxon>
        <taxon>Alphaproteobacteria</taxon>
        <taxon>Hyphomicrobiales</taxon>
        <taxon>Rhizobiaceae</taxon>
        <taxon>Hoeflea</taxon>
    </lineage>
</organism>
<evidence type="ECO:0000313" key="3">
    <source>
        <dbReference type="EMBL" id="MDA5397342.1"/>
    </source>
</evidence>
<accession>A0A9X3ZFD5</accession>
<reference evidence="3" key="1">
    <citation type="submission" date="2022-11" db="EMBL/GenBank/DDBJ databases">
        <title>Draft genome sequence of Hoeflea poritis E7-10 and Hoeflea prorocentri PM5-8, separated from scleractinian coral Porites lutea and marine dinoflagellate.</title>
        <authorList>
            <person name="Zhang G."/>
            <person name="Wei Q."/>
            <person name="Cai L."/>
        </authorList>
    </citation>
    <scope>NUCLEOTIDE SEQUENCE</scope>
    <source>
        <strain evidence="3">PM5-8</strain>
    </source>
</reference>
<dbReference type="PANTHER" id="PTHR43283:SF7">
    <property type="entry name" value="BETA-LACTAMASE-RELATED DOMAIN-CONTAINING PROTEIN"/>
    <property type="match status" value="1"/>
</dbReference>
<evidence type="ECO:0000259" key="2">
    <source>
        <dbReference type="Pfam" id="PF00144"/>
    </source>
</evidence>
<evidence type="ECO:0000313" key="4">
    <source>
        <dbReference type="Proteomes" id="UP001151234"/>
    </source>
</evidence>
<keyword evidence="4" id="KW-1185">Reference proteome</keyword>
<dbReference type="GO" id="GO:0016787">
    <property type="term" value="F:hydrolase activity"/>
    <property type="evidence" value="ECO:0007669"/>
    <property type="project" value="UniProtKB-KW"/>
</dbReference>
<comment type="caution">
    <text evidence="3">The sequence shown here is derived from an EMBL/GenBank/DDBJ whole genome shotgun (WGS) entry which is preliminary data.</text>
</comment>
<feature type="signal peptide" evidence="1">
    <location>
        <begin position="1"/>
        <end position="25"/>
    </location>
</feature>
<keyword evidence="1" id="KW-0732">Signal</keyword>
<dbReference type="Pfam" id="PF00144">
    <property type="entry name" value="Beta-lactamase"/>
    <property type="match status" value="1"/>
</dbReference>
<evidence type="ECO:0000256" key="1">
    <source>
        <dbReference type="SAM" id="SignalP"/>
    </source>
</evidence>
<dbReference type="SUPFAM" id="SSF56601">
    <property type="entry name" value="beta-lactamase/transpeptidase-like"/>
    <property type="match status" value="1"/>
</dbReference>
<feature type="chain" id="PRO_5040823387" evidence="1">
    <location>
        <begin position="26"/>
        <end position="356"/>
    </location>
</feature>
<dbReference type="InterPro" id="IPR012338">
    <property type="entry name" value="Beta-lactam/transpept-like"/>
</dbReference>
<name>A0A9X3ZFD5_9HYPH</name>
<dbReference type="EMBL" id="JAPJZI010000001">
    <property type="protein sequence ID" value="MDA5397342.1"/>
    <property type="molecule type" value="Genomic_DNA"/>
</dbReference>
<dbReference type="Proteomes" id="UP001151234">
    <property type="component" value="Unassembled WGS sequence"/>
</dbReference>
<sequence>MLGNLQALIPAFVLAGVLTAAPALAQTLAERLQSEFDAGGLPGLHGTIIDLGDQRLAEVYFAGPDERWGMPLGKVQHNPESLHDLRSVTKSVVGLLYGIALAEDKVPSPDAPLYAQFPEYEDLQAQDGRDKILVSHALSMQMGLRWNEDLPYTDPRNSEIAMEQAPDRYRYALEQDIIEAPGTNWIYSGGAVALLGKLIADGTGMPLDAFAREKLFAPLGITEFEWIAGTDGVPSAASGLRLKMPDLAKIGRLVAQDGVHEGKEVVPADWLNQSFQPRATVNEFTKYGYLWYLAGEQPNIVVIAVGNGGQRLTVQPAVDLSVATFAGRYNDRDAWRTSLKVVLDIAVPEAKRILGR</sequence>
<protein>
    <submittedName>
        <fullName evidence="3">Serine hydrolase</fullName>
    </submittedName>
</protein>
<dbReference type="InterPro" id="IPR001466">
    <property type="entry name" value="Beta-lactam-related"/>
</dbReference>
<proteinExistence type="predicted"/>